<dbReference type="PANTHER" id="PTHR24373:SF275">
    <property type="entry name" value="TIR DOMAIN-CONTAINING PROTEIN"/>
    <property type="match status" value="1"/>
</dbReference>
<feature type="chain" id="PRO_5044252452" evidence="3">
    <location>
        <begin position="31"/>
        <end position="1026"/>
    </location>
</feature>
<protein>
    <submittedName>
        <fullName evidence="4">Uncharacterized protein</fullName>
    </submittedName>
</protein>
<evidence type="ECO:0000256" key="1">
    <source>
        <dbReference type="ARBA" id="ARBA00022729"/>
    </source>
</evidence>
<name>A0A7R8ZMR5_9CRUS</name>
<evidence type="ECO:0000256" key="3">
    <source>
        <dbReference type="SAM" id="SignalP"/>
    </source>
</evidence>
<reference evidence="4" key="1">
    <citation type="submission" date="2020-11" db="EMBL/GenBank/DDBJ databases">
        <authorList>
            <person name="Tran Van P."/>
        </authorList>
    </citation>
    <scope>NUCLEOTIDE SEQUENCE</scope>
</reference>
<proteinExistence type="predicted"/>
<gene>
    <name evidence="4" type="ORF">CTOB1V02_LOCUS3634</name>
</gene>
<feature type="region of interest" description="Disordered" evidence="2">
    <location>
        <begin position="502"/>
        <end position="535"/>
    </location>
</feature>
<feature type="compositionally biased region" description="Low complexity" evidence="2">
    <location>
        <begin position="525"/>
        <end position="535"/>
    </location>
</feature>
<sequence>MVSEISRWLQFWTAALLLVSVSLVTDRARGQRCPGNKLCECYAPLGIFHVECRCRPGRQELILSASDLPVATINITISDCQKLVVPTSFRTLPILRTLTLRNIGSLTTNSILRDQTQMTNVLFENVHIPEFPNGSVSKLSRIHSIVFRKCTIDRIAGGAFKDSTDINHMSFEECRIGIIESFAFGRSKGAVSVSHFSVRNSSIGQLDFDGIHIQNALNVDVENNVIDQPLPENSITIQQTSNLTVTGNRFQRIHSQFLHVNFGDTVLIDKNLFIGSLQTGALAGIHAVFLPKTLRFPHFAMEKNVFQRVEPGSLTIGLPIIQEPLLPSTPIRITISENHFQTCSCSNLKWIFEAAFHSNVSTDGVAEHNVDLLRNVLESSVCHEHGVDKKLFFLLQSSIDQNTMNCKEQKTDLPTEKVVSTSITTLDRPNETPAFAFPSVRDPSYSPPSATATLPWKRNKEPKRGKIELIQRQWLPIRPATQSGFSVSESLDEMFHDEPPIPQHKPQISQHKPQIPPQPTPQEFQIPQHKPQIPQHKPSIQQLQPIIQHPNQPPILQHHQDEDSGFHNLHSNRLRSDPLPSVATESYIRLHNSSGVSLEVGPQEPIFQVKLQTSNQVYQKDSPTFPSPQHRPIASVQKIARVHVNSGITNRFQETLKDPEIGEATVEFARIERTNVQEANCDRFCNCQSVGGAIDVICSCDNHELTSTIVLARNLPRNTRNLEIKHCQEVSFPEPLSQLPVLQSLTLRNISEIHLRPYSFLYKFSNLREVLIESCNISSIPIGSFSRMSYIEAIGFKNCHIGDIQKDSFDSTQQLSYLYLEESKINSFEREWLGNFTSSVSYLKIGNSTIREKLQTDTFKLPSGDDFLFDRVDISQGMDEGAIQIISVGNIHVLRSTFGNLGIHSIIAQYNETAAIEANVFRGFIDQSAFALFPLARPARLIFANNVVLRAGEGSLDFITDGTIALVEKNTLAICSCPWVIQQKARHRDETSFTAKLLKSATCVQREKVYKYPESIKDPLFECREP</sequence>
<dbReference type="PANTHER" id="PTHR24373">
    <property type="entry name" value="SLIT RELATED LEUCINE-RICH REPEAT NEURONAL PROTEIN"/>
    <property type="match status" value="1"/>
</dbReference>
<dbReference type="SUPFAM" id="SSF52058">
    <property type="entry name" value="L domain-like"/>
    <property type="match status" value="2"/>
</dbReference>
<evidence type="ECO:0000313" key="4">
    <source>
        <dbReference type="EMBL" id="CAD7225702.1"/>
    </source>
</evidence>
<feature type="signal peptide" evidence="3">
    <location>
        <begin position="1"/>
        <end position="30"/>
    </location>
</feature>
<keyword evidence="1 3" id="KW-0732">Signal</keyword>
<organism evidence="4">
    <name type="scientific">Cyprideis torosa</name>
    <dbReference type="NCBI Taxonomy" id="163714"/>
    <lineage>
        <taxon>Eukaryota</taxon>
        <taxon>Metazoa</taxon>
        <taxon>Ecdysozoa</taxon>
        <taxon>Arthropoda</taxon>
        <taxon>Crustacea</taxon>
        <taxon>Oligostraca</taxon>
        <taxon>Ostracoda</taxon>
        <taxon>Podocopa</taxon>
        <taxon>Podocopida</taxon>
        <taxon>Cytherocopina</taxon>
        <taxon>Cytheroidea</taxon>
        <taxon>Cytherideidae</taxon>
        <taxon>Cyprideis</taxon>
    </lineage>
</organism>
<accession>A0A7R8ZMR5</accession>
<dbReference type="AlphaFoldDB" id="A0A7R8ZMR5"/>
<dbReference type="InterPro" id="IPR032675">
    <property type="entry name" value="LRR_dom_sf"/>
</dbReference>
<dbReference type="InterPro" id="IPR050328">
    <property type="entry name" value="Dev_Immune_Receptor"/>
</dbReference>
<dbReference type="EMBL" id="OB660640">
    <property type="protein sequence ID" value="CAD7225702.1"/>
    <property type="molecule type" value="Genomic_DNA"/>
</dbReference>
<dbReference type="Gene3D" id="3.80.10.10">
    <property type="entry name" value="Ribonuclease Inhibitor"/>
    <property type="match status" value="2"/>
</dbReference>
<evidence type="ECO:0000256" key="2">
    <source>
        <dbReference type="SAM" id="MobiDB-lite"/>
    </source>
</evidence>